<feature type="compositionally biased region" description="Low complexity" evidence="1">
    <location>
        <begin position="7"/>
        <end position="24"/>
    </location>
</feature>
<keyword evidence="3" id="KW-1185">Reference proteome</keyword>
<accession>A0A9W7DE55</accession>
<sequence length="124" mass="12565">MQNPRCPLSWTSMSSALSSPTSSLGGWVGATRDERGYGAYAKVPIPPRVAKKPRTTYEAAVASGPRSRQPSGSLPGAGSPAPTSSMTRGIRTTSQGAGASHERAAPGVHAPHGSGGLLSGLEEP</sequence>
<feature type="compositionally biased region" description="Polar residues" evidence="1">
    <location>
        <begin position="81"/>
        <end position="97"/>
    </location>
</feature>
<dbReference type="AlphaFoldDB" id="A0A9W7DE55"/>
<evidence type="ECO:0000313" key="2">
    <source>
        <dbReference type="EMBL" id="GMF81909.1"/>
    </source>
</evidence>
<dbReference type="OrthoDB" id="144381at2759"/>
<feature type="region of interest" description="Disordered" evidence="1">
    <location>
        <begin position="1"/>
        <end position="31"/>
    </location>
</feature>
<reference evidence="2" key="1">
    <citation type="submission" date="2023-04" db="EMBL/GenBank/DDBJ databases">
        <title>Phytophthora fragariaefolia NBRC 109709.</title>
        <authorList>
            <person name="Ichikawa N."/>
            <person name="Sato H."/>
            <person name="Tonouchi N."/>
        </authorList>
    </citation>
    <scope>NUCLEOTIDE SEQUENCE</scope>
    <source>
        <strain evidence="2">NBRC 109709</strain>
    </source>
</reference>
<dbReference type="Proteomes" id="UP001165121">
    <property type="component" value="Unassembled WGS sequence"/>
</dbReference>
<evidence type="ECO:0000313" key="3">
    <source>
        <dbReference type="Proteomes" id="UP001165121"/>
    </source>
</evidence>
<feature type="region of interest" description="Disordered" evidence="1">
    <location>
        <begin position="48"/>
        <end position="124"/>
    </location>
</feature>
<protein>
    <submittedName>
        <fullName evidence="2">Unnamed protein product</fullName>
    </submittedName>
</protein>
<organism evidence="2 3">
    <name type="scientific">Phytophthora fragariaefolia</name>
    <dbReference type="NCBI Taxonomy" id="1490495"/>
    <lineage>
        <taxon>Eukaryota</taxon>
        <taxon>Sar</taxon>
        <taxon>Stramenopiles</taxon>
        <taxon>Oomycota</taxon>
        <taxon>Peronosporomycetes</taxon>
        <taxon>Peronosporales</taxon>
        <taxon>Peronosporaceae</taxon>
        <taxon>Phytophthora</taxon>
    </lineage>
</organism>
<dbReference type="EMBL" id="BSXT01010708">
    <property type="protein sequence ID" value="GMF81909.1"/>
    <property type="molecule type" value="Genomic_DNA"/>
</dbReference>
<proteinExistence type="predicted"/>
<gene>
    <name evidence="2" type="ORF">Pfra01_002876900</name>
</gene>
<name>A0A9W7DE55_9STRA</name>
<evidence type="ECO:0000256" key="1">
    <source>
        <dbReference type="SAM" id="MobiDB-lite"/>
    </source>
</evidence>
<comment type="caution">
    <text evidence="2">The sequence shown here is derived from an EMBL/GenBank/DDBJ whole genome shotgun (WGS) entry which is preliminary data.</text>
</comment>